<evidence type="ECO:0000256" key="2">
    <source>
        <dbReference type="ARBA" id="ARBA00022960"/>
    </source>
</evidence>
<dbReference type="PANTHER" id="PTHR38038">
    <property type="entry name" value="PENICILLIN-BINDING PROTEIN ACTIVATOR LPOA"/>
    <property type="match status" value="1"/>
</dbReference>
<gene>
    <name evidence="10" type="ORF">A1355_20420</name>
</gene>
<evidence type="ECO:0000256" key="3">
    <source>
        <dbReference type="ARBA" id="ARBA00022984"/>
    </source>
</evidence>
<dbReference type="Proteomes" id="UP000077628">
    <property type="component" value="Unassembled WGS sequence"/>
</dbReference>
<dbReference type="Gene3D" id="1.25.40.10">
    <property type="entry name" value="Tetratricopeptide repeat domain"/>
    <property type="match status" value="1"/>
</dbReference>
<proteinExistence type="predicted"/>
<keyword evidence="3" id="KW-0573">Peptidoglycan synthesis</keyword>
<dbReference type="GO" id="GO:0031241">
    <property type="term" value="C:periplasmic side of cell outer membrane"/>
    <property type="evidence" value="ECO:0007669"/>
    <property type="project" value="TreeGrafter"/>
</dbReference>
<dbReference type="OrthoDB" id="6708821at2"/>
<name>A0A177P4B8_9GAMM</name>
<keyword evidence="7 10" id="KW-0449">Lipoprotein</keyword>
<organism evidence="10 11">
    <name type="scientific">Methylomonas koyamae</name>
    <dbReference type="NCBI Taxonomy" id="702114"/>
    <lineage>
        <taxon>Bacteria</taxon>
        <taxon>Pseudomonadati</taxon>
        <taxon>Pseudomonadota</taxon>
        <taxon>Gammaproteobacteria</taxon>
        <taxon>Methylococcales</taxon>
        <taxon>Methylococcaceae</taxon>
        <taxon>Methylomonas</taxon>
    </lineage>
</organism>
<dbReference type="EMBL" id="LUUK01000044">
    <property type="protein sequence ID" value="OAI24714.1"/>
    <property type="molecule type" value="Genomic_DNA"/>
</dbReference>
<evidence type="ECO:0000256" key="5">
    <source>
        <dbReference type="ARBA" id="ARBA00023139"/>
    </source>
</evidence>
<dbReference type="InterPro" id="IPR011990">
    <property type="entry name" value="TPR-like_helical_dom_sf"/>
</dbReference>
<feature type="chain" id="PRO_5008069878" evidence="9">
    <location>
        <begin position="29"/>
        <end position="608"/>
    </location>
</feature>
<feature type="signal peptide" evidence="9">
    <location>
        <begin position="1"/>
        <end position="28"/>
    </location>
</feature>
<feature type="region of interest" description="Disordered" evidence="8">
    <location>
        <begin position="35"/>
        <end position="62"/>
    </location>
</feature>
<dbReference type="PROSITE" id="PS51257">
    <property type="entry name" value="PROKAR_LIPOPROTEIN"/>
    <property type="match status" value="1"/>
</dbReference>
<accession>A0A177P4B8</accession>
<evidence type="ECO:0000256" key="9">
    <source>
        <dbReference type="SAM" id="SignalP"/>
    </source>
</evidence>
<dbReference type="STRING" id="702114.A1355_20420"/>
<keyword evidence="5" id="KW-0564">Palmitate</keyword>
<dbReference type="GO" id="GO:0030234">
    <property type="term" value="F:enzyme regulator activity"/>
    <property type="evidence" value="ECO:0007669"/>
    <property type="project" value="TreeGrafter"/>
</dbReference>
<reference evidence="11" key="1">
    <citation type="submission" date="2016-03" db="EMBL/GenBank/DDBJ databases">
        <authorList>
            <person name="Heylen K."/>
            <person name="De Vos P."/>
            <person name="Vekeman B."/>
        </authorList>
    </citation>
    <scope>NUCLEOTIDE SEQUENCE [LARGE SCALE GENOMIC DNA]</scope>
    <source>
        <strain evidence="11">R-45383</strain>
    </source>
</reference>
<dbReference type="Pfam" id="PF04348">
    <property type="entry name" value="LppC"/>
    <property type="match status" value="1"/>
</dbReference>
<feature type="compositionally biased region" description="Polar residues" evidence="8">
    <location>
        <begin position="53"/>
        <end position="62"/>
    </location>
</feature>
<dbReference type="Gene3D" id="1.25.40.650">
    <property type="match status" value="1"/>
</dbReference>
<evidence type="ECO:0000256" key="7">
    <source>
        <dbReference type="ARBA" id="ARBA00023288"/>
    </source>
</evidence>
<evidence type="ECO:0000256" key="1">
    <source>
        <dbReference type="ARBA" id="ARBA00022729"/>
    </source>
</evidence>
<keyword evidence="4" id="KW-0472">Membrane</keyword>
<dbReference type="SUPFAM" id="SSF53822">
    <property type="entry name" value="Periplasmic binding protein-like I"/>
    <property type="match status" value="1"/>
</dbReference>
<dbReference type="InterPro" id="IPR007443">
    <property type="entry name" value="LpoA"/>
</dbReference>
<comment type="caution">
    <text evidence="10">The sequence shown here is derived from an EMBL/GenBank/DDBJ whole genome shotgun (WGS) entry which is preliminary data.</text>
</comment>
<evidence type="ECO:0000313" key="10">
    <source>
        <dbReference type="EMBL" id="OAI24714.1"/>
    </source>
</evidence>
<keyword evidence="2" id="KW-0133">Cell shape</keyword>
<sequence length="608" mass="64399">MSDFKFAAIMPARLAACWVFGLLLTACAEEPVKSVKPQAARAKSAAKRGKPNEPTQSYRMTDNQNGLHLLDADTRIQAGDSEAAQKALDRINPEQLTPEQLSKYKLLDAQISLSAGDAERALHKLEGTRPAVLAEADRIAYYQSLAFVHALLGDVLPSVRARLKLGQLLQAPEQQRQNIAAILDALSVLPVETLNASAPVADELGGWMALAKILKQQGSPGFDLSGQIAGWRQAYPYHPANAEYLQTYLNAPAAAAEPAPSESAIGPASATSAAGANLAVLLPSAGPYAPAAKAIKEGLSVAHRLAASAAPQPGLKFYDTSQGELGELYRKAIAEGAGLVVGPLVKEDIQTLALSGELPIPVLALNQVDNLGKANLYQFGLSPQDEAEQLARKARRDGLQNAVFLVPNTPQGQRVGHFLTSAWQAGGGSVVGLEQYDPKQHDFSGSVAALLAPSISIDGKKQPLAVFVSASPEIARELAPQLKYPQSAELSIYAMPNLYSGRQNPVRDVDLGAIRFCDMPWLFGEYYPGPLSQSALQNIWQGLPDSQIKLVALGVDAYNLSGQLNQLAGGAYAGATGRLSLTGENRIGRALVCAQFKAGVPIADGFLN</sequence>
<protein>
    <submittedName>
        <fullName evidence="10">LppC family lipoprotein</fullName>
    </submittedName>
</protein>
<dbReference type="GO" id="GO:0009252">
    <property type="term" value="P:peptidoglycan biosynthetic process"/>
    <property type="evidence" value="ECO:0007669"/>
    <property type="project" value="UniProtKB-KW"/>
</dbReference>
<evidence type="ECO:0000313" key="11">
    <source>
        <dbReference type="Proteomes" id="UP000077628"/>
    </source>
</evidence>
<dbReference type="Gene3D" id="3.40.50.2300">
    <property type="match status" value="2"/>
</dbReference>
<dbReference type="RefSeq" id="WP_064025361.1">
    <property type="nucleotide sequence ID" value="NZ_LUUK01000044.1"/>
</dbReference>
<dbReference type="PANTHER" id="PTHR38038:SF1">
    <property type="entry name" value="PENICILLIN-BINDING PROTEIN ACTIVATOR LPOA"/>
    <property type="match status" value="1"/>
</dbReference>
<dbReference type="GO" id="GO:0008360">
    <property type="term" value="P:regulation of cell shape"/>
    <property type="evidence" value="ECO:0007669"/>
    <property type="project" value="UniProtKB-KW"/>
</dbReference>
<evidence type="ECO:0000256" key="4">
    <source>
        <dbReference type="ARBA" id="ARBA00023136"/>
    </source>
</evidence>
<evidence type="ECO:0000256" key="6">
    <source>
        <dbReference type="ARBA" id="ARBA00023237"/>
    </source>
</evidence>
<keyword evidence="1 9" id="KW-0732">Signal</keyword>
<keyword evidence="11" id="KW-1185">Reference proteome</keyword>
<dbReference type="AlphaFoldDB" id="A0A177P4B8"/>
<evidence type="ECO:0000256" key="8">
    <source>
        <dbReference type="SAM" id="MobiDB-lite"/>
    </source>
</evidence>
<keyword evidence="6" id="KW-0998">Cell outer membrane</keyword>
<dbReference type="InterPro" id="IPR028082">
    <property type="entry name" value="Peripla_BP_I"/>
</dbReference>
<dbReference type="CDD" id="cd06339">
    <property type="entry name" value="PBP1_YraM_LppC_lipoprotein-like"/>
    <property type="match status" value="1"/>
</dbReference>